<name>A0ABW9HMZ4_9ACTN</name>
<protein>
    <submittedName>
        <fullName evidence="1">DUF6221 family protein</fullName>
    </submittedName>
</protein>
<dbReference type="Pfam" id="PF19730">
    <property type="entry name" value="DUF6221"/>
    <property type="match status" value="1"/>
</dbReference>
<dbReference type="EMBL" id="JBJVNI010000002">
    <property type="protein sequence ID" value="MFM9608067.1"/>
    <property type="molecule type" value="Genomic_DNA"/>
</dbReference>
<proteinExistence type="predicted"/>
<organism evidence="1 2">
    <name type="scientific">Streptomyces niveiscabiei</name>
    <dbReference type="NCBI Taxonomy" id="164115"/>
    <lineage>
        <taxon>Bacteria</taxon>
        <taxon>Bacillati</taxon>
        <taxon>Actinomycetota</taxon>
        <taxon>Actinomycetes</taxon>
        <taxon>Kitasatosporales</taxon>
        <taxon>Streptomycetaceae</taxon>
        <taxon>Streptomyces</taxon>
    </lineage>
</organism>
<dbReference type="InterPro" id="IPR046193">
    <property type="entry name" value="DUF6221"/>
</dbReference>
<gene>
    <name evidence="1" type="ORF">ACKI18_05010</name>
</gene>
<evidence type="ECO:0000313" key="1">
    <source>
        <dbReference type="EMBL" id="MFM9608067.1"/>
    </source>
</evidence>
<accession>A0ABW9HMZ4</accession>
<sequence length="87" mass="10001">MNALLRFLHARCEEDNHAYAYVAQCFGGDALLDSQLPMLDMVDALAREYEGMSTGDVRRPGVEFALRMLAQAYHEHPEYREAWRPGR</sequence>
<keyword evidence="2" id="KW-1185">Reference proteome</keyword>
<dbReference type="Proteomes" id="UP001631957">
    <property type="component" value="Unassembled WGS sequence"/>
</dbReference>
<evidence type="ECO:0000313" key="2">
    <source>
        <dbReference type="Proteomes" id="UP001631957"/>
    </source>
</evidence>
<reference evidence="1 2" key="1">
    <citation type="submission" date="2024-12" db="EMBL/GenBank/DDBJ databases">
        <title>Forecasting of Potato common scab and diversities of Pathogenic streptomyces spp. in china.</title>
        <authorList>
            <person name="Handique U."/>
            <person name="Wu J."/>
        </authorList>
    </citation>
    <scope>NUCLEOTIDE SEQUENCE [LARGE SCALE GENOMIC DNA]</scope>
    <source>
        <strain evidence="1 2">ZRIMU1530</strain>
    </source>
</reference>
<dbReference type="RefSeq" id="WP_409120514.1">
    <property type="nucleotide sequence ID" value="NZ_JBJVNI010000002.1"/>
</dbReference>
<comment type="caution">
    <text evidence="1">The sequence shown here is derived from an EMBL/GenBank/DDBJ whole genome shotgun (WGS) entry which is preliminary data.</text>
</comment>